<protein>
    <recommendedName>
        <fullName evidence="3">MazG nucleotide pyrophosphohydrolase domain-containing protein</fullName>
    </recommendedName>
</protein>
<reference evidence="1 2" key="1">
    <citation type="submission" date="2017-09" db="EMBL/GenBank/DDBJ databases">
        <authorList>
            <person name="Ehlers B."/>
            <person name="Leendertz F.H."/>
        </authorList>
    </citation>
    <scope>NUCLEOTIDE SEQUENCE [LARGE SCALE GENOMIC DNA]</scope>
    <source>
        <strain evidence="1 2">Nm42</strain>
    </source>
</reference>
<dbReference type="AlphaFoldDB" id="A0A286A269"/>
<organism evidence="1 2">
    <name type="scientific">Nitrosomonas ureae</name>
    <dbReference type="NCBI Taxonomy" id="44577"/>
    <lineage>
        <taxon>Bacteria</taxon>
        <taxon>Pseudomonadati</taxon>
        <taxon>Pseudomonadota</taxon>
        <taxon>Betaproteobacteria</taxon>
        <taxon>Nitrosomonadales</taxon>
        <taxon>Nitrosomonadaceae</taxon>
        <taxon>Nitrosomonas</taxon>
    </lineage>
</organism>
<evidence type="ECO:0000313" key="2">
    <source>
        <dbReference type="Proteomes" id="UP000219335"/>
    </source>
</evidence>
<gene>
    <name evidence="1" type="ORF">SAMN06297164_0188</name>
</gene>
<evidence type="ECO:0000313" key="1">
    <source>
        <dbReference type="EMBL" id="SOD16009.1"/>
    </source>
</evidence>
<dbReference type="Proteomes" id="UP000219335">
    <property type="component" value="Unassembled WGS sequence"/>
</dbReference>
<evidence type="ECO:0008006" key="3">
    <source>
        <dbReference type="Google" id="ProtNLM"/>
    </source>
</evidence>
<proteinExistence type="predicted"/>
<dbReference type="EMBL" id="OCMU01000001">
    <property type="protein sequence ID" value="SOD16009.1"/>
    <property type="molecule type" value="Genomic_DNA"/>
</dbReference>
<sequence>MKNLIPRVIQWAEESNLVNPADIQPESLMMIYKFGKLTEVILQGRNSCSEIGDCLINLIIICRMGNISLAECIDYPLNDKDERLKDPQYMIGLILSSLGKVCKNVGLGKDFKKEVCYLFIYLTIIATLHNSSLLECLDVSFKKLQNKKIIRFNGILLEETHEDYPAALAMMKGNKKMKKIPKKT</sequence>
<dbReference type="RefSeq" id="WP_097103546.1">
    <property type="nucleotide sequence ID" value="NZ_OCMU01000001.1"/>
</dbReference>
<dbReference type="CDD" id="cd11540">
    <property type="entry name" value="NTP-PPase_u3"/>
    <property type="match status" value="1"/>
</dbReference>
<name>A0A286A269_9PROT</name>
<accession>A0A286A269</accession>